<sequence>MKLLSSLFIALSCAMPSLAVPEPPRYGAQWPYGPFTVDDRWVKDAFGNTVHFAGTNWPGHGEVMVPEGLQYRSVAQIVSQIKSSGMNAVRLTYAIEMIDQIYDNDGKDIDLETTFIQGLGQSNGTKVLQQVLKHNPRFTKKTTRLQATAELARRKIYILLDNHMSKAKWCCSGTDGNTWWNDREFDTA</sequence>
<dbReference type="PANTHER" id="PTHR31263:SF0">
    <property type="entry name" value="CELLULASE FAMILY PROTEIN (AFU_ORTHOLOGUE AFUA_5G14560)"/>
    <property type="match status" value="1"/>
</dbReference>
<name>A0A8H4KS74_9HYPO</name>
<organism evidence="2 3">
    <name type="scientific">Fusarium albosuccineum</name>
    <dbReference type="NCBI Taxonomy" id="1237068"/>
    <lineage>
        <taxon>Eukaryota</taxon>
        <taxon>Fungi</taxon>
        <taxon>Dikarya</taxon>
        <taxon>Ascomycota</taxon>
        <taxon>Pezizomycotina</taxon>
        <taxon>Sordariomycetes</taxon>
        <taxon>Hypocreomycetidae</taxon>
        <taxon>Hypocreales</taxon>
        <taxon>Nectriaceae</taxon>
        <taxon>Fusarium</taxon>
        <taxon>Fusarium decemcellulare species complex</taxon>
    </lineage>
</organism>
<dbReference type="SUPFAM" id="SSF51445">
    <property type="entry name" value="(Trans)glycosidases"/>
    <property type="match status" value="1"/>
</dbReference>
<dbReference type="AlphaFoldDB" id="A0A8H4KS74"/>
<evidence type="ECO:0000256" key="1">
    <source>
        <dbReference type="SAM" id="SignalP"/>
    </source>
</evidence>
<dbReference type="InterPro" id="IPR017853">
    <property type="entry name" value="GH"/>
</dbReference>
<dbReference type="PANTHER" id="PTHR31263">
    <property type="entry name" value="CELLULASE FAMILY PROTEIN (AFU_ORTHOLOGUE AFUA_5G14560)"/>
    <property type="match status" value="1"/>
</dbReference>
<feature type="chain" id="PRO_5034288464" evidence="1">
    <location>
        <begin position="20"/>
        <end position="188"/>
    </location>
</feature>
<evidence type="ECO:0000313" key="3">
    <source>
        <dbReference type="Proteomes" id="UP000554235"/>
    </source>
</evidence>
<dbReference type="Proteomes" id="UP000554235">
    <property type="component" value="Unassembled WGS sequence"/>
</dbReference>
<protein>
    <submittedName>
        <fullName evidence="2">Beta-16-galactanase</fullName>
    </submittedName>
</protein>
<keyword evidence="3" id="KW-1185">Reference proteome</keyword>
<feature type="signal peptide" evidence="1">
    <location>
        <begin position="1"/>
        <end position="19"/>
    </location>
</feature>
<comment type="caution">
    <text evidence="2">The sequence shown here is derived from an EMBL/GenBank/DDBJ whole genome shotgun (WGS) entry which is preliminary data.</text>
</comment>
<accession>A0A8H4KS74</accession>
<reference evidence="2 3" key="1">
    <citation type="submission" date="2020-01" db="EMBL/GenBank/DDBJ databases">
        <title>Identification and distribution of gene clusters putatively required for synthesis of sphingolipid metabolism inhibitors in phylogenetically diverse species of the filamentous fungus Fusarium.</title>
        <authorList>
            <person name="Kim H.-S."/>
            <person name="Busman M."/>
            <person name="Brown D.W."/>
            <person name="Divon H."/>
            <person name="Uhlig S."/>
            <person name="Proctor R.H."/>
        </authorList>
    </citation>
    <scope>NUCLEOTIDE SEQUENCE [LARGE SCALE GENOMIC DNA]</scope>
    <source>
        <strain evidence="2 3">NRRL 20459</strain>
    </source>
</reference>
<feature type="non-terminal residue" evidence="2">
    <location>
        <position position="1"/>
    </location>
</feature>
<dbReference type="EMBL" id="JAADYS010002819">
    <property type="protein sequence ID" value="KAF4454303.1"/>
    <property type="molecule type" value="Genomic_DNA"/>
</dbReference>
<proteinExistence type="predicted"/>
<evidence type="ECO:0000313" key="2">
    <source>
        <dbReference type="EMBL" id="KAF4454303.1"/>
    </source>
</evidence>
<gene>
    <name evidence="2" type="ORF">FALBO_15848</name>
</gene>
<dbReference type="OrthoDB" id="442731at2759"/>
<dbReference type="Gene3D" id="3.20.20.80">
    <property type="entry name" value="Glycosidases"/>
    <property type="match status" value="1"/>
</dbReference>
<keyword evidence="1" id="KW-0732">Signal</keyword>